<dbReference type="RefSeq" id="XP_024704064.1">
    <property type="nucleotide sequence ID" value="XM_024853223.1"/>
</dbReference>
<gene>
    <name evidence="2" type="ORF">P170DRAFT_475104</name>
</gene>
<organism evidence="2 3">
    <name type="scientific">Aspergillus steynii IBT 23096</name>
    <dbReference type="NCBI Taxonomy" id="1392250"/>
    <lineage>
        <taxon>Eukaryota</taxon>
        <taxon>Fungi</taxon>
        <taxon>Dikarya</taxon>
        <taxon>Ascomycota</taxon>
        <taxon>Pezizomycotina</taxon>
        <taxon>Eurotiomycetes</taxon>
        <taxon>Eurotiomycetidae</taxon>
        <taxon>Eurotiales</taxon>
        <taxon>Aspergillaceae</taxon>
        <taxon>Aspergillus</taxon>
        <taxon>Aspergillus subgen. Circumdati</taxon>
    </lineage>
</organism>
<accession>A0A2I2G7A9</accession>
<dbReference type="AlphaFoldDB" id="A0A2I2G7A9"/>
<evidence type="ECO:0000259" key="1">
    <source>
        <dbReference type="PROSITE" id="PS50280"/>
    </source>
</evidence>
<dbReference type="Proteomes" id="UP000234275">
    <property type="component" value="Unassembled WGS sequence"/>
</dbReference>
<dbReference type="CDD" id="cd20071">
    <property type="entry name" value="SET_SMYD"/>
    <property type="match status" value="1"/>
</dbReference>
<dbReference type="PROSITE" id="PS50280">
    <property type="entry name" value="SET"/>
    <property type="match status" value="1"/>
</dbReference>
<dbReference type="Gene3D" id="2.170.270.10">
    <property type="entry name" value="SET domain"/>
    <property type="match status" value="1"/>
</dbReference>
<dbReference type="PANTHER" id="PTHR47332">
    <property type="entry name" value="SET DOMAIN-CONTAINING PROTEIN 5"/>
    <property type="match status" value="1"/>
</dbReference>
<reference evidence="2 3" key="1">
    <citation type="submission" date="2016-12" db="EMBL/GenBank/DDBJ databases">
        <title>The genomes of Aspergillus section Nigri reveals drivers in fungal speciation.</title>
        <authorList>
            <consortium name="DOE Joint Genome Institute"/>
            <person name="Vesth T.C."/>
            <person name="Nybo J."/>
            <person name="Theobald S."/>
            <person name="Brandl J."/>
            <person name="Frisvad J.C."/>
            <person name="Nielsen K.F."/>
            <person name="Lyhne E.K."/>
            <person name="Kogle M.E."/>
            <person name="Kuo A."/>
            <person name="Riley R."/>
            <person name="Clum A."/>
            <person name="Nolan M."/>
            <person name="Lipzen A."/>
            <person name="Salamov A."/>
            <person name="Henrissat B."/>
            <person name="Wiebenga A."/>
            <person name="De Vries R.P."/>
            <person name="Grigoriev I.V."/>
            <person name="Mortensen U.H."/>
            <person name="Andersen M.R."/>
            <person name="Baker S.E."/>
        </authorList>
    </citation>
    <scope>NUCLEOTIDE SEQUENCE [LARGE SCALE GENOMIC DNA]</scope>
    <source>
        <strain evidence="2 3">IBT 23096</strain>
    </source>
</reference>
<dbReference type="PANTHER" id="PTHR47332:SF2">
    <property type="entry name" value="SET-6"/>
    <property type="match status" value="1"/>
</dbReference>
<dbReference type="SUPFAM" id="SSF82199">
    <property type="entry name" value="SET domain"/>
    <property type="match status" value="1"/>
</dbReference>
<dbReference type="EMBL" id="MSFO01000004">
    <property type="protein sequence ID" value="PLB48762.1"/>
    <property type="molecule type" value="Genomic_DNA"/>
</dbReference>
<dbReference type="Pfam" id="PF00856">
    <property type="entry name" value="SET"/>
    <property type="match status" value="1"/>
</dbReference>
<evidence type="ECO:0000313" key="3">
    <source>
        <dbReference type="Proteomes" id="UP000234275"/>
    </source>
</evidence>
<evidence type="ECO:0000313" key="2">
    <source>
        <dbReference type="EMBL" id="PLB48762.1"/>
    </source>
</evidence>
<feature type="domain" description="SET" evidence="1">
    <location>
        <begin position="222"/>
        <end position="366"/>
    </location>
</feature>
<dbReference type="GeneID" id="36560921"/>
<dbReference type="SMART" id="SM00317">
    <property type="entry name" value="SET"/>
    <property type="match status" value="1"/>
</dbReference>
<comment type="caution">
    <text evidence="2">The sequence shown here is derived from an EMBL/GenBank/DDBJ whole genome shotgun (WGS) entry which is preliminary data.</text>
</comment>
<dbReference type="VEuPathDB" id="FungiDB:P170DRAFT_475104"/>
<dbReference type="OrthoDB" id="265717at2759"/>
<sequence length="533" mass="60455">MLWKTRMNDVPNALESTEFEDWLWKREKSPRLGARVGLRNREIFPAFNGLPDERYVDLGFYRGDLGQPNRHWCFLAEIVDFDFFTRLHMEIRDIDGRKVPLFFYTDGRGSELESAKIQSGYTVAILYAQQHAFMFDEPGIRHEDPARLKTCQAHGWNEKLHKKSCKLLQDPDLRGIFILDWGQFDKHISFPFSVNTVEFAASTRNVEEAPNVSKAVIQASDKPYAIRSIAGKGKGLVATERIVKGTRLLSEAPVFRVPRGNPSIQALESIVKNEVNRLTADQKAAFFDLTNIYGDAHSHSLGIARTNVLPLVGSDDVSGGLFLDASRINHSCNHNAQNTWNENIGELTVHALRDINAGQEITISYLASTPEFAERQCQLKETFKFICRCELCSLPLAKRKLSDERLMKIQAIDRSIGEALLDGEEPGVALNLLHMMFDLFEEEGIWDGRIARAYKDAFDIAMENDDAPRARTFATRAYEARRLIEGEDNPTTIKMKRAANQLSAQPPEGMDKAEFEYWLWMGEDLASSEDSVE</sequence>
<proteinExistence type="predicted"/>
<dbReference type="Gene3D" id="1.25.40.10">
    <property type="entry name" value="Tetratricopeptide repeat domain"/>
    <property type="match status" value="1"/>
</dbReference>
<dbReference type="InterPro" id="IPR001214">
    <property type="entry name" value="SET_dom"/>
</dbReference>
<name>A0A2I2G7A9_9EURO</name>
<dbReference type="InterPro" id="IPR046341">
    <property type="entry name" value="SET_dom_sf"/>
</dbReference>
<dbReference type="InterPro" id="IPR053185">
    <property type="entry name" value="SET_domain_protein"/>
</dbReference>
<dbReference type="STRING" id="1392250.A0A2I2G7A9"/>
<keyword evidence="3" id="KW-1185">Reference proteome</keyword>
<protein>
    <submittedName>
        <fullName evidence="2">SET domain-containing protein</fullName>
    </submittedName>
</protein>
<dbReference type="InterPro" id="IPR011990">
    <property type="entry name" value="TPR-like_helical_dom_sf"/>
</dbReference>